<accession>A0A2T2WUL4</accession>
<dbReference type="InterPro" id="IPR043128">
    <property type="entry name" value="Rev_trsase/Diguanyl_cyclase"/>
</dbReference>
<protein>
    <submittedName>
        <fullName evidence="2">Group II intron reverse transcriptase/maturase</fullName>
    </submittedName>
</protein>
<dbReference type="PANTHER" id="PTHR34047:SF8">
    <property type="entry name" value="PROTEIN YKFC"/>
    <property type="match status" value="1"/>
</dbReference>
<dbReference type="AlphaFoldDB" id="A0A2T2WUL4"/>
<dbReference type="InterPro" id="IPR051083">
    <property type="entry name" value="GrpII_Intron_Splice-Mob/Def"/>
</dbReference>
<dbReference type="NCBIfam" id="TIGR04416">
    <property type="entry name" value="group_II_RT_mat"/>
    <property type="match status" value="1"/>
</dbReference>
<keyword evidence="2" id="KW-0808">Transferase</keyword>
<dbReference type="SUPFAM" id="SSF56672">
    <property type="entry name" value="DNA/RNA polymerases"/>
    <property type="match status" value="1"/>
</dbReference>
<organism evidence="2 3">
    <name type="scientific">Sulfobacillus benefaciens</name>
    <dbReference type="NCBI Taxonomy" id="453960"/>
    <lineage>
        <taxon>Bacteria</taxon>
        <taxon>Bacillati</taxon>
        <taxon>Bacillota</taxon>
        <taxon>Clostridia</taxon>
        <taxon>Eubacteriales</taxon>
        <taxon>Clostridiales Family XVII. Incertae Sedis</taxon>
        <taxon>Sulfobacillus</taxon>
    </lineage>
</organism>
<dbReference type="InterPro" id="IPR043502">
    <property type="entry name" value="DNA/RNA_pol_sf"/>
</dbReference>
<keyword evidence="2" id="KW-0548">Nucleotidyltransferase</keyword>
<dbReference type="PROSITE" id="PS50878">
    <property type="entry name" value="RT_POL"/>
    <property type="match status" value="1"/>
</dbReference>
<dbReference type="Proteomes" id="UP000242699">
    <property type="component" value="Unassembled WGS sequence"/>
</dbReference>
<name>A0A2T2WUL4_9FIRM</name>
<comment type="caution">
    <text evidence="2">The sequence shown here is derived from an EMBL/GenBank/DDBJ whole genome shotgun (WGS) entry which is preliminary data.</text>
</comment>
<sequence>MAAAAVLANRGAAGVDHQSGDQFAEHLGDELDRLGRAMQEHRYKPLPVRRVWIPKPGTKKQRPLGVPAIRDRVAEEAMRRVMEPIWEPTFSVDSYGFRPGRSAHEAVHRIFAHLSDGYHWVVDADIRDYFGSIDQQLLIDKVAERISDGTVLGWLRDMLRAGVMDAGQWQPTSRGTSQGSVISPLLANIYLDALDQAMARLPGIQFIRYADDWCALARTQEDAQAALRMAQIVLGELRLTLHPEKTRIVNVRATAFDFLGFTFFWAPTKGGPGRPLFGPKQAAAERFKNRVRELTRRTRPMNLQMVIDDLAPVIRGWGQYFTISHNGNYYQLDAWVRERCRAFVAKRWNRSPALDAEWTNTRLAHMGLPSLAMMRRQVLAQLPRP</sequence>
<dbReference type="InterPro" id="IPR013597">
    <property type="entry name" value="Mat_intron_G2"/>
</dbReference>
<dbReference type="PANTHER" id="PTHR34047">
    <property type="entry name" value="NUCLEAR INTRON MATURASE 1, MITOCHONDRIAL-RELATED"/>
    <property type="match status" value="1"/>
</dbReference>
<reference evidence="2 3" key="1">
    <citation type="journal article" date="2014" name="BMC Genomics">
        <title>Comparison of environmental and isolate Sulfobacillus genomes reveals diverse carbon, sulfur, nitrogen, and hydrogen metabolisms.</title>
        <authorList>
            <person name="Justice N.B."/>
            <person name="Norman A."/>
            <person name="Brown C.T."/>
            <person name="Singh A."/>
            <person name="Thomas B.C."/>
            <person name="Banfield J.F."/>
        </authorList>
    </citation>
    <scope>NUCLEOTIDE SEQUENCE [LARGE SCALE GENOMIC DNA]</scope>
    <source>
        <strain evidence="2">AMDSBA1</strain>
    </source>
</reference>
<dbReference type="CDD" id="cd01651">
    <property type="entry name" value="RT_G2_intron"/>
    <property type="match status" value="1"/>
</dbReference>
<dbReference type="GO" id="GO:0003964">
    <property type="term" value="F:RNA-directed DNA polymerase activity"/>
    <property type="evidence" value="ECO:0007669"/>
    <property type="project" value="UniProtKB-KW"/>
</dbReference>
<dbReference type="InterPro" id="IPR030931">
    <property type="entry name" value="Group_II_RT_mat"/>
</dbReference>
<dbReference type="EMBL" id="PXYT01000047">
    <property type="protein sequence ID" value="PSR25921.1"/>
    <property type="molecule type" value="Genomic_DNA"/>
</dbReference>
<dbReference type="Gene3D" id="3.30.70.270">
    <property type="match status" value="1"/>
</dbReference>
<dbReference type="Pfam" id="PF00078">
    <property type="entry name" value="RVT_1"/>
    <property type="match status" value="1"/>
</dbReference>
<dbReference type="InterPro" id="IPR000477">
    <property type="entry name" value="RT_dom"/>
</dbReference>
<evidence type="ECO:0000313" key="2">
    <source>
        <dbReference type="EMBL" id="PSR25921.1"/>
    </source>
</evidence>
<gene>
    <name evidence="2" type="primary">ltrA</name>
    <name evidence="2" type="ORF">C7B43_15710</name>
</gene>
<keyword evidence="2" id="KW-0695">RNA-directed DNA polymerase</keyword>
<feature type="domain" description="Reverse transcriptase" evidence="1">
    <location>
        <begin position="34"/>
        <end position="263"/>
    </location>
</feature>
<evidence type="ECO:0000259" key="1">
    <source>
        <dbReference type="PROSITE" id="PS50878"/>
    </source>
</evidence>
<proteinExistence type="predicted"/>
<dbReference type="Pfam" id="PF08388">
    <property type="entry name" value="GIIM"/>
    <property type="match status" value="1"/>
</dbReference>
<evidence type="ECO:0000313" key="3">
    <source>
        <dbReference type="Proteomes" id="UP000242699"/>
    </source>
</evidence>